<dbReference type="EMBL" id="JAXAVX010000007">
    <property type="protein sequence ID" value="MDX8152654.1"/>
    <property type="molecule type" value="Genomic_DNA"/>
</dbReference>
<organism evidence="2 3">
    <name type="scientific">Patulibacter brassicae</name>
    <dbReference type="NCBI Taxonomy" id="1705717"/>
    <lineage>
        <taxon>Bacteria</taxon>
        <taxon>Bacillati</taxon>
        <taxon>Actinomycetota</taxon>
        <taxon>Thermoleophilia</taxon>
        <taxon>Solirubrobacterales</taxon>
        <taxon>Patulibacteraceae</taxon>
        <taxon>Patulibacter</taxon>
    </lineage>
</organism>
<gene>
    <name evidence="2" type="ORF">SK069_13695</name>
</gene>
<evidence type="ECO:0000313" key="3">
    <source>
        <dbReference type="Proteomes" id="UP001277761"/>
    </source>
</evidence>
<evidence type="ECO:0000313" key="2">
    <source>
        <dbReference type="EMBL" id="MDX8152654.1"/>
    </source>
</evidence>
<dbReference type="GO" id="GO:0032259">
    <property type="term" value="P:methylation"/>
    <property type="evidence" value="ECO:0007669"/>
    <property type="project" value="UniProtKB-KW"/>
</dbReference>
<dbReference type="Gene3D" id="3.40.50.150">
    <property type="entry name" value="Vaccinia Virus protein VP39"/>
    <property type="match status" value="1"/>
</dbReference>
<dbReference type="Pfam" id="PF08242">
    <property type="entry name" value="Methyltransf_12"/>
    <property type="match status" value="1"/>
</dbReference>
<dbReference type="InterPro" id="IPR029063">
    <property type="entry name" value="SAM-dependent_MTases_sf"/>
</dbReference>
<comment type="caution">
    <text evidence="2">The sequence shown here is derived from an EMBL/GenBank/DDBJ whole genome shotgun (WGS) entry which is preliminary data.</text>
</comment>
<dbReference type="SUPFAM" id="SSF53335">
    <property type="entry name" value="S-adenosyl-L-methionine-dependent methyltransferases"/>
    <property type="match status" value="1"/>
</dbReference>
<dbReference type="GO" id="GO:0008168">
    <property type="term" value="F:methyltransferase activity"/>
    <property type="evidence" value="ECO:0007669"/>
    <property type="project" value="UniProtKB-KW"/>
</dbReference>
<dbReference type="InterPro" id="IPR013217">
    <property type="entry name" value="Methyltransf_12"/>
</dbReference>
<sequence length="243" mass="26015">MDEPPPRAPHEDGHRSAARAFSDPAVVASYVERTRRAVPGLEVLHDLADRLLDEAVPRDGRVLVVGAGGGLELRHFAAHHPDWRLDGVDPSGEMLDLARTTLGAHAERAALHEGVVDDAPEGPFDGATCLLTLHFLPAAERLATLRGIRRRLRPGAPLLTVHHSVPAGPARDAWLARYARYAAAPGADPERIAASAAALGAHLPLLAPEEDEELLRRAGFRTPARFYAALTLQGWLAHADGAP</sequence>
<dbReference type="PANTHER" id="PTHR43861:SF1">
    <property type="entry name" value="TRANS-ACONITATE 2-METHYLTRANSFERASE"/>
    <property type="match status" value="1"/>
</dbReference>
<dbReference type="CDD" id="cd02440">
    <property type="entry name" value="AdoMet_MTases"/>
    <property type="match status" value="1"/>
</dbReference>
<evidence type="ECO:0000259" key="1">
    <source>
        <dbReference type="Pfam" id="PF08242"/>
    </source>
</evidence>
<keyword evidence="2" id="KW-0808">Transferase</keyword>
<reference evidence="2 3" key="1">
    <citation type="submission" date="2023-11" db="EMBL/GenBank/DDBJ databases">
        <authorList>
            <person name="Xu M."/>
            <person name="Jiang T."/>
        </authorList>
    </citation>
    <scope>NUCLEOTIDE SEQUENCE [LARGE SCALE GENOMIC DNA]</scope>
    <source>
        <strain evidence="2 3">SD</strain>
    </source>
</reference>
<keyword evidence="3" id="KW-1185">Reference proteome</keyword>
<dbReference type="PANTHER" id="PTHR43861">
    <property type="entry name" value="TRANS-ACONITATE 2-METHYLTRANSFERASE-RELATED"/>
    <property type="match status" value="1"/>
</dbReference>
<keyword evidence="2" id="KW-0489">Methyltransferase</keyword>
<dbReference type="RefSeq" id="WP_319954810.1">
    <property type="nucleotide sequence ID" value="NZ_JAXAVX010000007.1"/>
</dbReference>
<dbReference type="Proteomes" id="UP001277761">
    <property type="component" value="Unassembled WGS sequence"/>
</dbReference>
<accession>A0ABU4VLV9</accession>
<proteinExistence type="predicted"/>
<feature type="domain" description="Methyltransferase type 12" evidence="1">
    <location>
        <begin position="63"/>
        <end position="157"/>
    </location>
</feature>
<name>A0ABU4VLV9_9ACTN</name>
<dbReference type="EC" id="2.1.-.-" evidence="2"/>
<protein>
    <submittedName>
        <fullName evidence="2">Class I SAM-dependent methyltransferase</fullName>
        <ecNumber evidence="2">2.1.-.-</ecNumber>
    </submittedName>
</protein>